<comment type="subcellular location">
    <subcellularLocation>
        <location evidence="1">Membrane</location>
        <topology evidence="1">Multi-pass membrane protein</topology>
    </subcellularLocation>
</comment>
<evidence type="ECO:0000313" key="9">
    <source>
        <dbReference type="Proteomes" id="UP001341245"/>
    </source>
</evidence>
<proteinExistence type="inferred from homology"/>
<feature type="region of interest" description="Disordered" evidence="6">
    <location>
        <begin position="268"/>
        <end position="359"/>
    </location>
</feature>
<feature type="transmembrane region" description="Helical" evidence="7">
    <location>
        <begin position="137"/>
        <end position="162"/>
    </location>
</feature>
<gene>
    <name evidence="8" type="ORF">QM012_009234</name>
</gene>
<keyword evidence="2 7" id="KW-0812">Transmembrane</keyword>
<keyword evidence="3 7" id="KW-1133">Transmembrane helix</keyword>
<dbReference type="Gene3D" id="1.20.1080.10">
    <property type="entry name" value="Glycerol uptake facilitator protein"/>
    <property type="match status" value="1"/>
</dbReference>
<reference evidence="8 9" key="1">
    <citation type="submission" date="2023-11" db="EMBL/GenBank/DDBJ databases">
        <title>Draft genome sequence and annotation of the polyextremotolerant black yeast-like fungus Aureobasidium pullulans NRRL 62042.</title>
        <authorList>
            <person name="Dielentheis-Frenken M.R.E."/>
            <person name="Wibberg D."/>
            <person name="Blank L.M."/>
            <person name="Tiso T."/>
        </authorList>
    </citation>
    <scope>NUCLEOTIDE SEQUENCE [LARGE SCALE GENOMIC DNA]</scope>
    <source>
        <strain evidence="8 9">NRRL 62042</strain>
    </source>
</reference>
<comment type="caution">
    <text evidence="8">The sequence shown here is derived from an EMBL/GenBank/DDBJ whole genome shotgun (WGS) entry which is preliminary data.</text>
</comment>
<dbReference type="InterPro" id="IPR023271">
    <property type="entry name" value="Aquaporin-like"/>
</dbReference>
<keyword evidence="4 7" id="KW-0472">Membrane</keyword>
<evidence type="ECO:0000256" key="5">
    <source>
        <dbReference type="ARBA" id="ARBA00049660"/>
    </source>
</evidence>
<dbReference type="Pfam" id="PF01226">
    <property type="entry name" value="Form_Nir_trans"/>
    <property type="match status" value="1"/>
</dbReference>
<sequence length="359" mass="39435">MHPTFPSQTLPEVSMDIPRQQQPLPVVHNAYTPKEAIEISSRTGAYKAHMRIDKTIVSSFMAGCLLSFAGACYSVINTSTWMNENAPGIVRMLGALIFPFGLVVIVMTGADLCTGSFMYTSLAALHRRTSVLLMLRHWLLTFFGNLAGALFVTCIIVGYGGVLSAPVYRKELLTIATTKAVTPAWYQIFVKAIGANWLWTSNGKTFSLDCPIPDIEDALEGVDLQVFGGDLPAPPPSDDIVGEGNEDEEDEEEPIVWRTVENFLQKAKSHVRKGNGAANDGKPPRKRVKRPSKSKAKAKPKARLDSDSDEARPESNREDLGLDEDPEFLVEGEAAAADEDNVPRRRTTGRARKPVKYTE</sequence>
<keyword evidence="9" id="KW-1185">Reference proteome</keyword>
<feature type="region of interest" description="Disordered" evidence="6">
    <location>
        <begin position="233"/>
        <end position="255"/>
    </location>
</feature>
<evidence type="ECO:0000256" key="6">
    <source>
        <dbReference type="SAM" id="MobiDB-lite"/>
    </source>
</evidence>
<protein>
    <recommendedName>
        <fullName evidence="10">Formate/nitrite transporter</fullName>
    </recommendedName>
</protein>
<feature type="compositionally biased region" description="Basic residues" evidence="6">
    <location>
        <begin position="284"/>
        <end position="301"/>
    </location>
</feature>
<dbReference type="PANTHER" id="PTHR30520:SF6">
    <property type="entry name" value="FORMATE_NITRATE FAMILY TRANSPORTER (EUROFUNG)"/>
    <property type="match status" value="1"/>
</dbReference>
<feature type="transmembrane region" description="Helical" evidence="7">
    <location>
        <begin position="56"/>
        <end position="76"/>
    </location>
</feature>
<dbReference type="InterPro" id="IPR000292">
    <property type="entry name" value="For/NO2_transpt"/>
</dbReference>
<evidence type="ECO:0000256" key="7">
    <source>
        <dbReference type="SAM" id="Phobius"/>
    </source>
</evidence>
<evidence type="ECO:0000256" key="2">
    <source>
        <dbReference type="ARBA" id="ARBA00022692"/>
    </source>
</evidence>
<evidence type="ECO:0008006" key="10">
    <source>
        <dbReference type="Google" id="ProtNLM"/>
    </source>
</evidence>
<dbReference type="PANTHER" id="PTHR30520">
    <property type="entry name" value="FORMATE TRANSPORTER-RELATED"/>
    <property type="match status" value="1"/>
</dbReference>
<feature type="compositionally biased region" description="Basic and acidic residues" evidence="6">
    <location>
        <begin position="302"/>
        <end position="320"/>
    </location>
</feature>
<name>A0ABR0TGA6_AURPU</name>
<dbReference type="Proteomes" id="UP001341245">
    <property type="component" value="Unassembled WGS sequence"/>
</dbReference>
<evidence type="ECO:0000256" key="3">
    <source>
        <dbReference type="ARBA" id="ARBA00022989"/>
    </source>
</evidence>
<organism evidence="8 9">
    <name type="scientific">Aureobasidium pullulans</name>
    <name type="common">Black yeast</name>
    <name type="synonym">Pullularia pullulans</name>
    <dbReference type="NCBI Taxonomy" id="5580"/>
    <lineage>
        <taxon>Eukaryota</taxon>
        <taxon>Fungi</taxon>
        <taxon>Dikarya</taxon>
        <taxon>Ascomycota</taxon>
        <taxon>Pezizomycotina</taxon>
        <taxon>Dothideomycetes</taxon>
        <taxon>Dothideomycetidae</taxon>
        <taxon>Dothideales</taxon>
        <taxon>Saccotheciaceae</taxon>
        <taxon>Aureobasidium</taxon>
    </lineage>
</organism>
<feature type="transmembrane region" description="Helical" evidence="7">
    <location>
        <begin position="96"/>
        <end position="125"/>
    </location>
</feature>
<feature type="compositionally biased region" description="Basic residues" evidence="6">
    <location>
        <begin position="344"/>
        <end position="359"/>
    </location>
</feature>
<evidence type="ECO:0000256" key="1">
    <source>
        <dbReference type="ARBA" id="ARBA00004141"/>
    </source>
</evidence>
<comment type="similarity">
    <text evidence="5">Belongs to the FNT transporter (TC 1.A.16) family.</text>
</comment>
<dbReference type="EMBL" id="JASGXD010000009">
    <property type="protein sequence ID" value="KAK6003463.1"/>
    <property type="molecule type" value="Genomic_DNA"/>
</dbReference>
<accession>A0ABR0TGA6</accession>
<feature type="compositionally biased region" description="Acidic residues" evidence="6">
    <location>
        <begin position="240"/>
        <end position="254"/>
    </location>
</feature>
<feature type="compositionally biased region" description="Acidic residues" evidence="6">
    <location>
        <begin position="321"/>
        <end position="340"/>
    </location>
</feature>
<evidence type="ECO:0000256" key="4">
    <source>
        <dbReference type="ARBA" id="ARBA00023136"/>
    </source>
</evidence>
<evidence type="ECO:0000313" key="8">
    <source>
        <dbReference type="EMBL" id="KAK6003463.1"/>
    </source>
</evidence>